<dbReference type="GO" id="GO:0006508">
    <property type="term" value="P:proteolysis"/>
    <property type="evidence" value="ECO:0007669"/>
    <property type="project" value="UniProtKB-KW"/>
</dbReference>
<evidence type="ECO:0000259" key="5">
    <source>
        <dbReference type="PROSITE" id="PS51935"/>
    </source>
</evidence>
<evidence type="ECO:0000256" key="3">
    <source>
        <dbReference type="ARBA" id="ARBA00022801"/>
    </source>
</evidence>
<evidence type="ECO:0000313" key="7">
    <source>
        <dbReference type="Proteomes" id="UP000071561"/>
    </source>
</evidence>
<reference evidence="6 7" key="1">
    <citation type="submission" date="2016-03" db="EMBL/GenBank/DDBJ databases">
        <title>Complete genome sequence of Pedobacter cryoconitis PAMC 27485.</title>
        <authorList>
            <person name="Lee J."/>
            <person name="Kim O.-S."/>
        </authorList>
    </citation>
    <scope>NUCLEOTIDE SEQUENCE [LARGE SCALE GENOMIC DNA]</scope>
    <source>
        <strain evidence="6 7">PAMC 27485</strain>
    </source>
</reference>
<keyword evidence="7" id="KW-1185">Reference proteome</keyword>
<keyword evidence="4" id="KW-0788">Thiol protease</keyword>
<dbReference type="SUPFAM" id="SSF54001">
    <property type="entry name" value="Cysteine proteinases"/>
    <property type="match status" value="1"/>
</dbReference>
<sequence>MEQIFAICRVAVAPIRASSADQAEITTQLLFGDQVEVLEKAEPWWRIRNAYDGYEGWIDFKQLGTLTQTEYEACKQRTALVPAAVSNQVIAADGSTYYLAASGNLPAYSNGYCKLGKEEFQVLFEPHDISAQTTGLKLVDSALFYLNAPYLWGGRTLFGIDCSGYVQAVFALYGIALHRDASQQAAQGEVVNFLPEAQTGDLAFFDNADGKIIHVGIMLNANQIIHASGKVRIDAIDDQGIYNPELGRYSHKLRIIKRFINPTPTP</sequence>
<evidence type="ECO:0000256" key="4">
    <source>
        <dbReference type="ARBA" id="ARBA00022807"/>
    </source>
</evidence>
<dbReference type="Pfam" id="PF18348">
    <property type="entry name" value="SH3_16"/>
    <property type="match status" value="1"/>
</dbReference>
<dbReference type="PANTHER" id="PTHR47053">
    <property type="entry name" value="MUREIN DD-ENDOPEPTIDASE MEPH-RELATED"/>
    <property type="match status" value="1"/>
</dbReference>
<dbReference type="InterPro" id="IPR051202">
    <property type="entry name" value="Peptidase_C40"/>
</dbReference>
<feature type="domain" description="NlpC/P60" evidence="5">
    <location>
        <begin position="132"/>
        <end position="260"/>
    </location>
</feature>
<dbReference type="AlphaFoldDB" id="A0A127V7B4"/>
<dbReference type="PROSITE" id="PS51935">
    <property type="entry name" value="NLPC_P60"/>
    <property type="match status" value="1"/>
</dbReference>
<gene>
    <name evidence="6" type="ORF">AY601_0118</name>
</gene>
<dbReference type="Gene3D" id="3.90.1720.10">
    <property type="entry name" value="endopeptidase domain like (from Nostoc punctiforme)"/>
    <property type="match status" value="1"/>
</dbReference>
<dbReference type="Pfam" id="PF00877">
    <property type="entry name" value="NLPC_P60"/>
    <property type="match status" value="1"/>
</dbReference>
<evidence type="ECO:0000256" key="1">
    <source>
        <dbReference type="ARBA" id="ARBA00007074"/>
    </source>
</evidence>
<proteinExistence type="inferred from homology"/>
<dbReference type="PATRIC" id="fig|188932.3.peg.116"/>
<dbReference type="InterPro" id="IPR038765">
    <property type="entry name" value="Papain-like_cys_pep_sf"/>
</dbReference>
<dbReference type="Gene3D" id="2.30.30.40">
    <property type="entry name" value="SH3 Domains"/>
    <property type="match status" value="1"/>
</dbReference>
<evidence type="ECO:0000313" key="6">
    <source>
        <dbReference type="EMBL" id="AMP97089.1"/>
    </source>
</evidence>
<dbReference type="InterPro" id="IPR000064">
    <property type="entry name" value="NLP_P60_dom"/>
</dbReference>
<name>A0A127V7B4_9SPHI</name>
<keyword evidence="2" id="KW-0645">Protease</keyword>
<dbReference type="PANTHER" id="PTHR47053:SF1">
    <property type="entry name" value="MUREIN DD-ENDOPEPTIDASE MEPH-RELATED"/>
    <property type="match status" value="1"/>
</dbReference>
<keyword evidence="3 6" id="KW-0378">Hydrolase</keyword>
<dbReference type="EMBL" id="CP014504">
    <property type="protein sequence ID" value="AMP97089.1"/>
    <property type="molecule type" value="Genomic_DNA"/>
</dbReference>
<protein>
    <submittedName>
        <fullName evidence="6">Hydrolase</fullName>
    </submittedName>
</protein>
<dbReference type="GO" id="GO:0008234">
    <property type="term" value="F:cysteine-type peptidase activity"/>
    <property type="evidence" value="ECO:0007669"/>
    <property type="project" value="UniProtKB-KW"/>
</dbReference>
<dbReference type="RefSeq" id="WP_068395178.1">
    <property type="nucleotide sequence ID" value="NZ_CP014504.1"/>
</dbReference>
<dbReference type="KEGG" id="pcm:AY601_0118"/>
<evidence type="ECO:0000256" key="2">
    <source>
        <dbReference type="ARBA" id="ARBA00022670"/>
    </source>
</evidence>
<comment type="similarity">
    <text evidence="1">Belongs to the peptidase C40 family.</text>
</comment>
<dbReference type="Proteomes" id="UP000071561">
    <property type="component" value="Chromosome"/>
</dbReference>
<dbReference type="OrthoDB" id="9813368at2"/>
<organism evidence="6 7">
    <name type="scientific">Pedobacter cryoconitis</name>
    <dbReference type="NCBI Taxonomy" id="188932"/>
    <lineage>
        <taxon>Bacteria</taxon>
        <taxon>Pseudomonadati</taxon>
        <taxon>Bacteroidota</taxon>
        <taxon>Sphingobacteriia</taxon>
        <taxon>Sphingobacteriales</taxon>
        <taxon>Sphingobacteriaceae</taxon>
        <taxon>Pedobacter</taxon>
    </lineage>
</organism>
<accession>A0A127V7B4</accession>
<dbReference type="InterPro" id="IPR041382">
    <property type="entry name" value="SH3_16"/>
</dbReference>